<keyword evidence="3 7" id="KW-0808">Transferase</keyword>
<dbReference type="PANTHER" id="PTHR23245:SF36">
    <property type="entry name" value="TRNA (GUANINE(37)-N1)-METHYLTRANSFERASE"/>
    <property type="match status" value="1"/>
</dbReference>
<gene>
    <name evidence="7" type="ORF">CM19_11425</name>
</gene>
<reference evidence="7 8" key="1">
    <citation type="submission" date="2014-03" db="EMBL/GenBank/DDBJ databases">
        <title>Draft genome sequence of the novel thermoacidophilic archaea Acidianus copahuensis ALE1 strain, isolated from Copahue volcanic area in Neuquen Argentina.</title>
        <authorList>
            <person name="Urbieta M.S."/>
            <person name="Rascovan N."/>
            <person name="Castro C."/>
            <person name="Revale S."/>
            <person name="Giaveno M.A."/>
            <person name="Vazquez M.P."/>
            <person name="Donati E.R."/>
        </authorList>
    </citation>
    <scope>NUCLEOTIDE SEQUENCE [LARGE SCALE GENOMIC DNA]</scope>
    <source>
        <strain evidence="7 8">ALE1</strain>
    </source>
</reference>
<feature type="domain" description="SAM-dependent methyltransferase TRM5/TYW2-type" evidence="6">
    <location>
        <begin position="7"/>
        <end position="243"/>
    </location>
</feature>
<dbReference type="GO" id="GO:0002939">
    <property type="term" value="P:tRNA N1-guanine methylation"/>
    <property type="evidence" value="ECO:0007669"/>
    <property type="project" value="TreeGrafter"/>
</dbReference>
<organism evidence="7 8">
    <name type="scientific">Candidatus Acidianus copahuensis</name>
    <dbReference type="NCBI Taxonomy" id="1160895"/>
    <lineage>
        <taxon>Archaea</taxon>
        <taxon>Thermoproteota</taxon>
        <taxon>Thermoprotei</taxon>
        <taxon>Sulfolobales</taxon>
        <taxon>Sulfolobaceae</taxon>
        <taxon>Acidianus</taxon>
    </lineage>
</organism>
<dbReference type="Gene3D" id="3.40.50.150">
    <property type="entry name" value="Vaccinia Virus protein VP39"/>
    <property type="match status" value="1"/>
</dbReference>
<evidence type="ECO:0000259" key="6">
    <source>
        <dbReference type="PROSITE" id="PS51684"/>
    </source>
</evidence>
<keyword evidence="8" id="KW-1185">Reference proteome</keyword>
<keyword evidence="5" id="KW-0819">tRNA processing</keyword>
<dbReference type="GO" id="GO:0005737">
    <property type="term" value="C:cytoplasm"/>
    <property type="evidence" value="ECO:0007669"/>
    <property type="project" value="TreeGrafter"/>
</dbReference>
<dbReference type="OrthoDB" id="8079at2157"/>
<dbReference type="Pfam" id="PF02475">
    <property type="entry name" value="TRM5-TYW2_MTfase"/>
    <property type="match status" value="1"/>
</dbReference>
<dbReference type="PANTHER" id="PTHR23245">
    <property type="entry name" value="TRNA METHYLTRANSFERASE"/>
    <property type="match status" value="1"/>
</dbReference>
<protein>
    <submittedName>
        <fullName evidence="7">Methyltransferase</fullName>
    </submittedName>
</protein>
<comment type="caution">
    <text evidence="7">The sequence shown here is derived from an EMBL/GenBank/DDBJ whole genome shotgun (WGS) entry which is preliminary data.</text>
</comment>
<proteinExistence type="predicted"/>
<evidence type="ECO:0000313" key="7">
    <source>
        <dbReference type="EMBL" id="EZQ02070.1"/>
    </source>
</evidence>
<evidence type="ECO:0000256" key="5">
    <source>
        <dbReference type="ARBA" id="ARBA00022694"/>
    </source>
</evidence>
<dbReference type="AlphaFoldDB" id="A0A031LKP8"/>
<keyword evidence="2 7" id="KW-0489">Methyltransferase</keyword>
<dbReference type="InterPro" id="IPR056743">
    <property type="entry name" value="TRM5-TYW2-like_MTfase"/>
</dbReference>
<dbReference type="GO" id="GO:0008175">
    <property type="term" value="F:tRNA methyltransferase activity"/>
    <property type="evidence" value="ECO:0007669"/>
    <property type="project" value="TreeGrafter"/>
</dbReference>
<dbReference type="STRING" id="1160895.CM19_11425"/>
<evidence type="ECO:0000256" key="1">
    <source>
        <dbReference type="ARBA" id="ARBA00022490"/>
    </source>
</evidence>
<keyword evidence="1" id="KW-0963">Cytoplasm</keyword>
<evidence type="ECO:0000313" key="8">
    <source>
        <dbReference type="Proteomes" id="UP000024332"/>
    </source>
</evidence>
<evidence type="ECO:0000256" key="2">
    <source>
        <dbReference type="ARBA" id="ARBA00022603"/>
    </source>
</evidence>
<dbReference type="InterPro" id="IPR056744">
    <property type="entry name" value="TRM5/TYW2-like_N"/>
</dbReference>
<dbReference type="Pfam" id="PF25133">
    <property type="entry name" value="TYW2_N_2"/>
    <property type="match status" value="1"/>
</dbReference>
<dbReference type="Proteomes" id="UP000024332">
    <property type="component" value="Unassembled WGS sequence"/>
</dbReference>
<evidence type="ECO:0000256" key="4">
    <source>
        <dbReference type="ARBA" id="ARBA00022691"/>
    </source>
</evidence>
<accession>A0A031LKP8</accession>
<dbReference type="Gene3D" id="3.30.300.110">
    <property type="entry name" value="Met-10+ protein-like domains"/>
    <property type="match status" value="1"/>
</dbReference>
<name>A0A031LKP8_9CREN</name>
<dbReference type="SUPFAM" id="SSF53335">
    <property type="entry name" value="S-adenosyl-L-methionine-dependent methyltransferases"/>
    <property type="match status" value="1"/>
</dbReference>
<dbReference type="InterPro" id="IPR029063">
    <property type="entry name" value="SAM-dependent_MTases_sf"/>
</dbReference>
<evidence type="ECO:0000256" key="3">
    <source>
        <dbReference type="ARBA" id="ARBA00022679"/>
    </source>
</evidence>
<keyword evidence="4" id="KW-0949">S-adenosyl-L-methionine</keyword>
<dbReference type="EMBL" id="JFZT01000057">
    <property type="protein sequence ID" value="EZQ02070.1"/>
    <property type="molecule type" value="Genomic_DNA"/>
</dbReference>
<dbReference type="PROSITE" id="PS51684">
    <property type="entry name" value="SAM_MT_TRM5_TYW2"/>
    <property type="match status" value="1"/>
</dbReference>
<dbReference type="InterPro" id="IPR030382">
    <property type="entry name" value="MeTrfase_TRM5/TYW2"/>
</dbReference>
<sequence>MKGVSSFYVIGEIALVSPKIEVNKDELAKAVMKINPRVKAVYIRKKVTGNLRVNELEHIGGETITKTKFKENGITFVVDISKVYVNPSLSGEHLRVKDEIKEGEIVLDAFTGYGGIALHASVKALFVVAGDLNLAGLYLLKETISLNRRLGLVDIVNYDAHYLPFREKAFDRVYGDNPTTIREFLVELCRVTRKELIIYILDREDNLRDIINAKAINEFSKGLYIFKGIFACQNKGFSNITAS</sequence>